<name>A0A6F8XX22_9ACTN</name>
<evidence type="ECO:0008006" key="4">
    <source>
        <dbReference type="Google" id="ProtNLM"/>
    </source>
</evidence>
<protein>
    <recommendedName>
        <fullName evidence="4">Chemotaxis methyl-accepting receptor HlyB-like 4HB MCP domain-containing protein</fullName>
    </recommendedName>
</protein>
<reference evidence="2 3" key="1">
    <citation type="submission" date="2020-03" db="EMBL/GenBank/DDBJ databases">
        <title>Whole genome shotgun sequence of Phytohabitans flavus NBRC 107702.</title>
        <authorList>
            <person name="Komaki H."/>
            <person name="Tamura T."/>
        </authorList>
    </citation>
    <scope>NUCLEOTIDE SEQUENCE [LARGE SCALE GENOMIC DNA]</scope>
    <source>
        <strain evidence="2 3">NBRC 107702</strain>
    </source>
</reference>
<evidence type="ECO:0000313" key="2">
    <source>
        <dbReference type="EMBL" id="BCB78412.1"/>
    </source>
</evidence>
<keyword evidence="1" id="KW-0732">Signal</keyword>
<reference evidence="2 3" key="2">
    <citation type="submission" date="2020-03" db="EMBL/GenBank/DDBJ databases">
        <authorList>
            <person name="Ichikawa N."/>
            <person name="Kimura A."/>
            <person name="Kitahashi Y."/>
            <person name="Uohara A."/>
        </authorList>
    </citation>
    <scope>NUCLEOTIDE SEQUENCE [LARGE SCALE GENOMIC DNA]</scope>
    <source>
        <strain evidence="2 3">NBRC 107702</strain>
    </source>
</reference>
<dbReference type="Proteomes" id="UP000502508">
    <property type="component" value="Chromosome"/>
</dbReference>
<dbReference type="AlphaFoldDB" id="A0A6F8XX22"/>
<evidence type="ECO:0000313" key="3">
    <source>
        <dbReference type="Proteomes" id="UP000502508"/>
    </source>
</evidence>
<feature type="signal peptide" evidence="1">
    <location>
        <begin position="1"/>
        <end position="20"/>
    </location>
</feature>
<feature type="chain" id="PRO_5038393899" description="Chemotaxis methyl-accepting receptor HlyB-like 4HB MCP domain-containing protein" evidence="1">
    <location>
        <begin position="21"/>
        <end position="113"/>
    </location>
</feature>
<dbReference type="EMBL" id="AP022870">
    <property type="protein sequence ID" value="BCB78412.1"/>
    <property type="molecule type" value="Genomic_DNA"/>
</dbReference>
<proteinExistence type="predicted"/>
<evidence type="ECO:0000256" key="1">
    <source>
        <dbReference type="SAM" id="SignalP"/>
    </source>
</evidence>
<dbReference type="KEGG" id="pfla:Pflav_048220"/>
<sequence length="113" mass="11933">MRTKLAMVLVIPSVAFMVVAGVQTGALVGQATVLDEFADQVALGQQVTTLVHDLQSERDRTAGNLAALQAKKTSANEVTADIRQYYVSVDRSAADFREAADSLAGVTPLGRSP</sequence>
<accession>A0A6F8XX22</accession>
<dbReference type="RefSeq" id="WP_232071777.1">
    <property type="nucleotide sequence ID" value="NZ_AP022870.1"/>
</dbReference>
<organism evidence="2 3">
    <name type="scientific">Phytohabitans flavus</name>
    <dbReference type="NCBI Taxonomy" id="1076124"/>
    <lineage>
        <taxon>Bacteria</taxon>
        <taxon>Bacillati</taxon>
        <taxon>Actinomycetota</taxon>
        <taxon>Actinomycetes</taxon>
        <taxon>Micromonosporales</taxon>
        <taxon>Micromonosporaceae</taxon>
    </lineage>
</organism>
<keyword evidence="3" id="KW-1185">Reference proteome</keyword>
<gene>
    <name evidence="2" type="ORF">Pflav_048220</name>
</gene>